<name>A0ABW5P0Z6_9DEIO</name>
<organism evidence="10 11">
    <name type="scientific">Deinococcus taklimakanensis</name>
    <dbReference type="NCBI Taxonomy" id="536443"/>
    <lineage>
        <taxon>Bacteria</taxon>
        <taxon>Thermotogati</taxon>
        <taxon>Deinococcota</taxon>
        <taxon>Deinococci</taxon>
        <taxon>Deinococcales</taxon>
        <taxon>Deinococcaceae</taxon>
        <taxon>Deinococcus</taxon>
    </lineage>
</organism>
<keyword evidence="4 5" id="KW-0720">Serine protease</keyword>
<evidence type="ECO:0000313" key="10">
    <source>
        <dbReference type="EMBL" id="MFD2608927.1"/>
    </source>
</evidence>
<dbReference type="RefSeq" id="WP_386843888.1">
    <property type="nucleotide sequence ID" value="NZ_JBHUMK010000021.1"/>
</dbReference>
<feature type="region of interest" description="Disordered" evidence="7">
    <location>
        <begin position="323"/>
        <end position="350"/>
    </location>
</feature>
<reference evidence="11" key="1">
    <citation type="journal article" date="2019" name="Int. J. Syst. Evol. Microbiol.">
        <title>The Global Catalogue of Microorganisms (GCM) 10K type strain sequencing project: providing services to taxonomists for standard genome sequencing and annotation.</title>
        <authorList>
            <consortium name="The Broad Institute Genomics Platform"/>
            <consortium name="The Broad Institute Genome Sequencing Center for Infectious Disease"/>
            <person name="Wu L."/>
            <person name="Ma J."/>
        </authorList>
    </citation>
    <scope>NUCLEOTIDE SEQUENCE [LARGE SCALE GENOMIC DNA]</scope>
    <source>
        <strain evidence="11">KCTC 33842</strain>
    </source>
</reference>
<dbReference type="EMBL" id="JBHUMK010000021">
    <property type="protein sequence ID" value="MFD2608927.1"/>
    <property type="molecule type" value="Genomic_DNA"/>
</dbReference>
<dbReference type="PROSITE" id="PS00137">
    <property type="entry name" value="SUBTILASE_HIS"/>
    <property type="match status" value="1"/>
</dbReference>
<evidence type="ECO:0000256" key="8">
    <source>
        <dbReference type="SAM" id="SignalP"/>
    </source>
</evidence>
<keyword evidence="11" id="KW-1185">Reference proteome</keyword>
<evidence type="ECO:0000256" key="7">
    <source>
        <dbReference type="SAM" id="MobiDB-lite"/>
    </source>
</evidence>
<dbReference type="PANTHER" id="PTHR43806">
    <property type="entry name" value="PEPTIDASE S8"/>
    <property type="match status" value="1"/>
</dbReference>
<dbReference type="PANTHER" id="PTHR43806:SF11">
    <property type="entry name" value="CEREVISIN-RELATED"/>
    <property type="match status" value="1"/>
</dbReference>
<feature type="compositionally biased region" description="Acidic residues" evidence="7">
    <location>
        <begin position="329"/>
        <end position="338"/>
    </location>
</feature>
<gene>
    <name evidence="10" type="ORF">ACFSR9_05650</name>
</gene>
<keyword evidence="3 5" id="KW-0378">Hydrolase</keyword>
<feature type="active site" description="Charge relay system" evidence="5">
    <location>
        <position position="351"/>
    </location>
</feature>
<dbReference type="InterPro" id="IPR000209">
    <property type="entry name" value="Peptidase_S8/S53_dom"/>
</dbReference>
<accession>A0ABW5P0Z6</accession>
<feature type="active site" description="Charge relay system" evidence="5">
    <location>
        <position position="298"/>
    </location>
</feature>
<dbReference type="PROSITE" id="PS51257">
    <property type="entry name" value="PROKAR_LIPOPROTEIN"/>
    <property type="match status" value="1"/>
</dbReference>
<feature type="active site" description="Charge relay system" evidence="5">
    <location>
        <position position="562"/>
    </location>
</feature>
<dbReference type="PROSITE" id="PS00138">
    <property type="entry name" value="SUBTILASE_SER"/>
    <property type="match status" value="1"/>
</dbReference>
<comment type="similarity">
    <text evidence="1 5 6">Belongs to the peptidase S8 family.</text>
</comment>
<evidence type="ECO:0000259" key="9">
    <source>
        <dbReference type="Pfam" id="PF00082"/>
    </source>
</evidence>
<dbReference type="Gene3D" id="3.40.50.200">
    <property type="entry name" value="Peptidase S8/S53 domain"/>
    <property type="match status" value="1"/>
</dbReference>
<keyword evidence="8" id="KW-0732">Signal</keyword>
<evidence type="ECO:0000256" key="3">
    <source>
        <dbReference type="ARBA" id="ARBA00022801"/>
    </source>
</evidence>
<dbReference type="SUPFAM" id="SSF52743">
    <property type="entry name" value="Subtilisin-like"/>
    <property type="match status" value="1"/>
</dbReference>
<dbReference type="InterPro" id="IPR023827">
    <property type="entry name" value="Peptidase_S8_Asp-AS"/>
</dbReference>
<evidence type="ECO:0000313" key="11">
    <source>
        <dbReference type="Proteomes" id="UP001597475"/>
    </source>
</evidence>
<proteinExistence type="inferred from homology"/>
<dbReference type="PRINTS" id="PR00723">
    <property type="entry name" value="SUBTILISIN"/>
</dbReference>
<dbReference type="InterPro" id="IPR022398">
    <property type="entry name" value="Peptidase_S8_His-AS"/>
</dbReference>
<dbReference type="InterPro" id="IPR015500">
    <property type="entry name" value="Peptidase_S8_subtilisin-rel"/>
</dbReference>
<sequence length="701" mass="72042">MRASRLPRLLTAALLTVGLTVGCRPTDAAPPVPQPPAPEPITAPTTLNDLNVSLGQAASAPVNVPFGGQWSIPELPAWLSVSARAGKGEVAFTVTAQRAAATPLAADQATLTDRFVVEWSAPDGSAGRSSVTVTADQYTVTGRVVDAPSVTGSDAGRASALNMNAPHSAGRGVIVKYRSGLQTQSQQAQGTQNRGVQALARAGVQVRAQRDLGPRMTALDVADVPAALAALRADPNVEYAVPNAVLRAQQTGGQAAPVVPTDQYAALQWPFRLLGFPAVWRDMEGGAYTRPVTVAVVDSGVRFDHPDLAGQLWGPGEGALDVLSKPDNGDGDGVDPDPTDAQKPGSAAASHGTHVTGLIVARWGENAASCAGCSTTGVVGASSRAPVKVLPVRVLDAQGDAEVSDVIAAVHYAAGLTVTLEGRTYVNPHPAQVVNLSLGGPMSAEESRPLCDGIQEARNQGALIFAAAGNAGSAVPYYPAACPAAVAVGSVTLSGGSAPVRAPYSNAYPQVALSAPGGADPFQPTTFNGGTLNGEPAPDMVFSTSWDYQKNQPNYYFMSGTSQATPLVSALAALVLSKGVTTGAADTLQRLTDTATDLGAAGRDEQFGWGMVNAAAALKAPDVSDTLGLRLQDALGHAFQPKVDALGRFSAWLGDGTYHLVAGRDRNGNGVYGETNEPRVERTFDLGPARTRVDLGDLAPR</sequence>
<dbReference type="InterPro" id="IPR050131">
    <property type="entry name" value="Peptidase_S8_subtilisin-like"/>
</dbReference>
<feature type="chain" id="PRO_5047542023" evidence="8">
    <location>
        <begin position="29"/>
        <end position="701"/>
    </location>
</feature>
<evidence type="ECO:0000256" key="6">
    <source>
        <dbReference type="RuleBase" id="RU003355"/>
    </source>
</evidence>
<feature type="signal peptide" evidence="8">
    <location>
        <begin position="1"/>
        <end position="28"/>
    </location>
</feature>
<dbReference type="PROSITE" id="PS00136">
    <property type="entry name" value="SUBTILASE_ASP"/>
    <property type="match status" value="1"/>
</dbReference>
<dbReference type="InterPro" id="IPR023828">
    <property type="entry name" value="Peptidase_S8_Ser-AS"/>
</dbReference>
<comment type="caution">
    <text evidence="10">The sequence shown here is derived from an EMBL/GenBank/DDBJ whole genome shotgun (WGS) entry which is preliminary data.</text>
</comment>
<evidence type="ECO:0000256" key="5">
    <source>
        <dbReference type="PROSITE-ProRule" id="PRU01240"/>
    </source>
</evidence>
<dbReference type="PROSITE" id="PS51892">
    <property type="entry name" value="SUBTILASE"/>
    <property type="match status" value="1"/>
</dbReference>
<dbReference type="Proteomes" id="UP001597475">
    <property type="component" value="Unassembled WGS sequence"/>
</dbReference>
<keyword evidence="2 5" id="KW-0645">Protease</keyword>
<feature type="domain" description="Peptidase S8/S53" evidence="9">
    <location>
        <begin position="292"/>
        <end position="610"/>
    </location>
</feature>
<protein>
    <submittedName>
        <fullName evidence="10">S8 family serine peptidase</fullName>
    </submittedName>
</protein>
<dbReference type="InterPro" id="IPR036852">
    <property type="entry name" value="Peptidase_S8/S53_dom_sf"/>
</dbReference>
<evidence type="ECO:0000256" key="1">
    <source>
        <dbReference type="ARBA" id="ARBA00011073"/>
    </source>
</evidence>
<dbReference type="Pfam" id="PF00082">
    <property type="entry name" value="Peptidase_S8"/>
    <property type="match status" value="1"/>
</dbReference>
<evidence type="ECO:0000256" key="4">
    <source>
        <dbReference type="ARBA" id="ARBA00022825"/>
    </source>
</evidence>
<evidence type="ECO:0000256" key="2">
    <source>
        <dbReference type="ARBA" id="ARBA00022670"/>
    </source>
</evidence>